<dbReference type="InParanoid" id="A0A067MKK3"/>
<dbReference type="EMBL" id="KL198033">
    <property type="protein sequence ID" value="KDQ15255.1"/>
    <property type="molecule type" value="Genomic_DNA"/>
</dbReference>
<keyword evidence="1" id="KW-1133">Transmembrane helix</keyword>
<organism evidence="2 3">
    <name type="scientific">Botryobasidium botryosum (strain FD-172 SS1)</name>
    <dbReference type="NCBI Taxonomy" id="930990"/>
    <lineage>
        <taxon>Eukaryota</taxon>
        <taxon>Fungi</taxon>
        <taxon>Dikarya</taxon>
        <taxon>Basidiomycota</taxon>
        <taxon>Agaricomycotina</taxon>
        <taxon>Agaricomycetes</taxon>
        <taxon>Cantharellales</taxon>
        <taxon>Botryobasidiaceae</taxon>
        <taxon>Botryobasidium</taxon>
    </lineage>
</organism>
<protein>
    <submittedName>
        <fullName evidence="2">Uncharacterized protein</fullName>
    </submittedName>
</protein>
<evidence type="ECO:0000256" key="1">
    <source>
        <dbReference type="SAM" id="Phobius"/>
    </source>
</evidence>
<reference evidence="3" key="1">
    <citation type="journal article" date="2014" name="Proc. Natl. Acad. Sci. U.S.A.">
        <title>Extensive sampling of basidiomycete genomes demonstrates inadequacy of the white-rot/brown-rot paradigm for wood decay fungi.</title>
        <authorList>
            <person name="Riley R."/>
            <person name="Salamov A.A."/>
            <person name="Brown D.W."/>
            <person name="Nagy L.G."/>
            <person name="Floudas D."/>
            <person name="Held B.W."/>
            <person name="Levasseur A."/>
            <person name="Lombard V."/>
            <person name="Morin E."/>
            <person name="Otillar R."/>
            <person name="Lindquist E.A."/>
            <person name="Sun H."/>
            <person name="LaButti K.M."/>
            <person name="Schmutz J."/>
            <person name="Jabbour D."/>
            <person name="Luo H."/>
            <person name="Baker S.E."/>
            <person name="Pisabarro A.G."/>
            <person name="Walton J.D."/>
            <person name="Blanchette R.A."/>
            <person name="Henrissat B."/>
            <person name="Martin F."/>
            <person name="Cullen D."/>
            <person name="Hibbett D.S."/>
            <person name="Grigoriev I.V."/>
        </authorList>
    </citation>
    <scope>NUCLEOTIDE SEQUENCE [LARGE SCALE GENOMIC DNA]</scope>
    <source>
        <strain evidence="3">FD-172 SS1</strain>
    </source>
</reference>
<evidence type="ECO:0000313" key="2">
    <source>
        <dbReference type="EMBL" id="KDQ15255.1"/>
    </source>
</evidence>
<evidence type="ECO:0000313" key="3">
    <source>
        <dbReference type="Proteomes" id="UP000027195"/>
    </source>
</evidence>
<dbReference type="HOGENOM" id="CLU_2811988_0_0_1"/>
<gene>
    <name evidence="2" type="ORF">BOTBODRAFT_296819</name>
</gene>
<dbReference type="Proteomes" id="UP000027195">
    <property type="component" value="Unassembled WGS sequence"/>
</dbReference>
<accession>A0A067MKK3</accession>
<dbReference type="AlphaFoldDB" id="A0A067MKK3"/>
<proteinExistence type="predicted"/>
<name>A0A067MKK3_BOTB1</name>
<keyword evidence="3" id="KW-1185">Reference proteome</keyword>
<keyword evidence="1" id="KW-0812">Transmembrane</keyword>
<feature type="transmembrane region" description="Helical" evidence="1">
    <location>
        <begin position="20"/>
        <end position="39"/>
    </location>
</feature>
<keyword evidence="1" id="KW-0472">Membrane</keyword>
<sequence length="67" mass="7772">MHQKTLGTARRRILKSPQRAAAAIRYTLFSWLFVTVLIYRGCLQAYVSYLSRAREMVFLTPLVTIHS</sequence>